<evidence type="ECO:0000256" key="3">
    <source>
        <dbReference type="ARBA" id="ARBA00022448"/>
    </source>
</evidence>
<protein>
    <recommendedName>
        <fullName evidence="15">Calcium permease</fullName>
    </recommendedName>
</protein>
<feature type="compositionally biased region" description="Basic residues" evidence="9">
    <location>
        <begin position="272"/>
        <end position="281"/>
    </location>
</feature>
<feature type="region of interest" description="Disordered" evidence="9">
    <location>
        <begin position="1316"/>
        <end position="1383"/>
    </location>
</feature>
<feature type="compositionally biased region" description="Polar residues" evidence="9">
    <location>
        <begin position="1267"/>
        <end position="1278"/>
    </location>
</feature>
<feature type="compositionally biased region" description="Low complexity" evidence="9">
    <location>
        <begin position="689"/>
        <end position="700"/>
    </location>
</feature>
<organism evidence="13 14">
    <name type="scientific">Ceraceosorus guamensis</name>
    <dbReference type="NCBI Taxonomy" id="1522189"/>
    <lineage>
        <taxon>Eukaryota</taxon>
        <taxon>Fungi</taxon>
        <taxon>Dikarya</taxon>
        <taxon>Basidiomycota</taxon>
        <taxon>Ustilaginomycotina</taxon>
        <taxon>Exobasidiomycetes</taxon>
        <taxon>Ceraceosorales</taxon>
        <taxon>Ceraceosoraceae</taxon>
        <taxon>Ceraceosorus</taxon>
    </lineage>
</organism>
<evidence type="ECO:0000256" key="9">
    <source>
        <dbReference type="SAM" id="MobiDB-lite"/>
    </source>
</evidence>
<feature type="compositionally biased region" description="Polar residues" evidence="9">
    <location>
        <begin position="483"/>
        <end position="493"/>
    </location>
</feature>
<dbReference type="STRING" id="1522189.A0A316W8I1"/>
<evidence type="ECO:0000256" key="2">
    <source>
        <dbReference type="ARBA" id="ARBA00008170"/>
    </source>
</evidence>
<feature type="transmembrane region" description="Helical" evidence="10">
    <location>
        <begin position="1093"/>
        <end position="1113"/>
    </location>
</feature>
<keyword evidence="14" id="KW-1185">Reference proteome</keyword>
<dbReference type="OrthoDB" id="16982at2759"/>
<evidence type="ECO:0000259" key="11">
    <source>
        <dbReference type="Pfam" id="PF01699"/>
    </source>
</evidence>
<dbReference type="GO" id="GO:0006874">
    <property type="term" value="P:intracellular calcium ion homeostasis"/>
    <property type="evidence" value="ECO:0007669"/>
    <property type="project" value="TreeGrafter"/>
</dbReference>
<comment type="subcellular location">
    <subcellularLocation>
        <location evidence="1">Endomembrane system</location>
        <topology evidence="1">Multi-pass membrane protein</topology>
    </subcellularLocation>
</comment>
<keyword evidence="6 10" id="KW-1133">Transmembrane helix</keyword>
<dbReference type="PANTHER" id="PTHR31503">
    <property type="entry name" value="VACUOLAR CALCIUM ION TRANSPORTER"/>
    <property type="match status" value="1"/>
</dbReference>
<feature type="transmembrane region" description="Helical" evidence="10">
    <location>
        <begin position="948"/>
        <end position="974"/>
    </location>
</feature>
<feature type="transmembrane region" description="Helical" evidence="10">
    <location>
        <begin position="1463"/>
        <end position="1482"/>
    </location>
</feature>
<feature type="compositionally biased region" description="Basic and acidic residues" evidence="9">
    <location>
        <begin position="1364"/>
        <end position="1381"/>
    </location>
</feature>
<evidence type="ECO:0000259" key="12">
    <source>
        <dbReference type="Pfam" id="PF03733"/>
    </source>
</evidence>
<keyword evidence="3" id="KW-0813">Transport</keyword>
<feature type="compositionally biased region" description="Basic and acidic residues" evidence="9">
    <location>
        <begin position="710"/>
        <end position="720"/>
    </location>
</feature>
<feature type="compositionally biased region" description="Low complexity" evidence="9">
    <location>
        <begin position="352"/>
        <end position="370"/>
    </location>
</feature>
<dbReference type="InterPro" id="IPR044880">
    <property type="entry name" value="NCX_ion-bd_dom_sf"/>
</dbReference>
<proteinExistence type="inferred from homology"/>
<evidence type="ECO:0000256" key="8">
    <source>
        <dbReference type="ARBA" id="ARBA00023136"/>
    </source>
</evidence>
<feature type="transmembrane region" description="Helical" evidence="10">
    <location>
        <begin position="1422"/>
        <end position="1442"/>
    </location>
</feature>
<dbReference type="GO" id="GO:0005774">
    <property type="term" value="C:vacuolar membrane"/>
    <property type="evidence" value="ECO:0007669"/>
    <property type="project" value="UniProtKB-ARBA"/>
</dbReference>
<feature type="region of interest" description="Disordered" evidence="9">
    <location>
        <begin position="682"/>
        <end position="788"/>
    </location>
</feature>
<feature type="compositionally biased region" description="Polar residues" evidence="9">
    <location>
        <begin position="743"/>
        <end position="755"/>
    </location>
</feature>
<keyword evidence="7" id="KW-0406">Ion transport</keyword>
<feature type="compositionally biased region" description="Polar residues" evidence="9">
    <location>
        <begin position="211"/>
        <end position="225"/>
    </location>
</feature>
<feature type="compositionally biased region" description="Basic and acidic residues" evidence="9">
    <location>
        <begin position="262"/>
        <end position="271"/>
    </location>
</feature>
<dbReference type="Proteomes" id="UP000245783">
    <property type="component" value="Unassembled WGS sequence"/>
</dbReference>
<dbReference type="RefSeq" id="XP_025372578.1">
    <property type="nucleotide sequence ID" value="XM_025512390.1"/>
</dbReference>
<keyword evidence="8 10" id="KW-0472">Membrane</keyword>
<feature type="transmembrane region" description="Helical" evidence="10">
    <location>
        <begin position="986"/>
        <end position="1013"/>
    </location>
</feature>
<evidence type="ECO:0000256" key="10">
    <source>
        <dbReference type="SAM" id="Phobius"/>
    </source>
</evidence>
<feature type="compositionally biased region" description="Low complexity" evidence="9">
    <location>
        <begin position="99"/>
        <end position="108"/>
    </location>
</feature>
<dbReference type="GO" id="GO:0015369">
    <property type="term" value="F:calcium:proton antiporter activity"/>
    <property type="evidence" value="ECO:0007669"/>
    <property type="project" value="TreeGrafter"/>
</dbReference>
<dbReference type="InterPro" id="IPR005185">
    <property type="entry name" value="YccF"/>
</dbReference>
<name>A0A316W8I1_9BASI</name>
<reference evidence="13 14" key="1">
    <citation type="journal article" date="2018" name="Mol. Biol. Evol.">
        <title>Broad Genomic Sampling Reveals a Smut Pathogenic Ancestry of the Fungal Clade Ustilaginomycotina.</title>
        <authorList>
            <person name="Kijpornyongpan T."/>
            <person name="Mondo S.J."/>
            <person name="Barry K."/>
            <person name="Sandor L."/>
            <person name="Lee J."/>
            <person name="Lipzen A."/>
            <person name="Pangilinan J."/>
            <person name="LaButti K."/>
            <person name="Hainaut M."/>
            <person name="Henrissat B."/>
            <person name="Grigoriev I.V."/>
            <person name="Spatafora J.W."/>
            <person name="Aime M.C."/>
        </authorList>
    </citation>
    <scope>NUCLEOTIDE SEQUENCE [LARGE SCALE GENOMIC DNA]</scope>
    <source>
        <strain evidence="13 14">MCA 4658</strain>
    </source>
</reference>
<feature type="compositionally biased region" description="Low complexity" evidence="9">
    <location>
        <begin position="1286"/>
        <end position="1296"/>
    </location>
</feature>
<dbReference type="GeneID" id="37034260"/>
<dbReference type="PANTHER" id="PTHR31503:SF10">
    <property type="entry name" value="VNX1 PROTEIN"/>
    <property type="match status" value="1"/>
</dbReference>
<dbReference type="Gene3D" id="1.20.1420.30">
    <property type="entry name" value="NCX, central ion-binding region"/>
    <property type="match status" value="1"/>
</dbReference>
<feature type="region of interest" description="Disordered" evidence="9">
    <location>
        <begin position="1245"/>
        <end position="1297"/>
    </location>
</feature>
<feature type="compositionally biased region" description="Basic and acidic residues" evidence="9">
    <location>
        <begin position="282"/>
        <end position="292"/>
    </location>
</feature>
<evidence type="ECO:0000256" key="4">
    <source>
        <dbReference type="ARBA" id="ARBA00022553"/>
    </source>
</evidence>
<feature type="compositionally biased region" description="Acidic residues" evidence="9">
    <location>
        <begin position="452"/>
        <end position="466"/>
    </location>
</feature>
<feature type="transmembrane region" description="Helical" evidence="10">
    <location>
        <begin position="1059"/>
        <end position="1081"/>
    </location>
</feature>
<feature type="transmembrane region" description="Helical" evidence="10">
    <location>
        <begin position="1161"/>
        <end position="1182"/>
    </location>
</feature>
<feature type="compositionally biased region" description="Low complexity" evidence="9">
    <location>
        <begin position="415"/>
        <end position="426"/>
    </location>
</feature>
<dbReference type="Pfam" id="PF01699">
    <property type="entry name" value="Na_Ca_ex"/>
    <property type="match status" value="2"/>
</dbReference>
<gene>
    <name evidence="13" type="ORF">IE81DRAFT_309074</name>
</gene>
<feature type="compositionally biased region" description="Polar residues" evidence="9">
    <location>
        <begin position="158"/>
        <end position="172"/>
    </location>
</feature>
<dbReference type="GO" id="GO:0012505">
    <property type="term" value="C:endomembrane system"/>
    <property type="evidence" value="ECO:0007669"/>
    <property type="project" value="UniProtKB-SubCell"/>
</dbReference>
<feature type="transmembrane region" description="Helical" evidence="10">
    <location>
        <begin position="1524"/>
        <end position="1544"/>
    </location>
</feature>
<feature type="compositionally biased region" description="Polar residues" evidence="9">
    <location>
        <begin position="40"/>
        <end position="69"/>
    </location>
</feature>
<feature type="transmembrane region" description="Helical" evidence="10">
    <location>
        <begin position="1494"/>
        <end position="1517"/>
    </location>
</feature>
<keyword evidence="4" id="KW-0597">Phosphoprotein</keyword>
<dbReference type="InterPro" id="IPR004713">
    <property type="entry name" value="CaH_exchang"/>
</dbReference>
<accession>A0A316W8I1</accession>
<feature type="compositionally biased region" description="Acidic residues" evidence="9">
    <location>
        <begin position="499"/>
        <end position="519"/>
    </location>
</feature>
<dbReference type="Pfam" id="PF03733">
    <property type="entry name" value="YccF"/>
    <property type="match status" value="1"/>
</dbReference>
<feature type="compositionally biased region" description="Low complexity" evidence="9">
    <location>
        <begin position="293"/>
        <end position="313"/>
    </location>
</feature>
<feature type="domain" description="Sodium/calcium exchanger membrane region" evidence="11">
    <location>
        <begin position="1392"/>
        <end position="1540"/>
    </location>
</feature>
<dbReference type="InterPro" id="IPR004837">
    <property type="entry name" value="NaCa_Exmemb"/>
</dbReference>
<evidence type="ECO:0000256" key="1">
    <source>
        <dbReference type="ARBA" id="ARBA00004127"/>
    </source>
</evidence>
<comment type="similarity">
    <text evidence="2">Belongs to the Ca(2+):cation antiporter (CaCA) (TC 2.A.19) family.</text>
</comment>
<dbReference type="EMBL" id="KZ819355">
    <property type="protein sequence ID" value="PWN45418.1"/>
    <property type="molecule type" value="Genomic_DNA"/>
</dbReference>
<feature type="domain" description="Inner membrane component" evidence="12">
    <location>
        <begin position="581"/>
        <end position="631"/>
    </location>
</feature>
<feature type="transmembrane region" description="Helical" evidence="10">
    <location>
        <begin position="583"/>
        <end position="607"/>
    </location>
</feature>
<evidence type="ECO:0000313" key="14">
    <source>
        <dbReference type="Proteomes" id="UP000245783"/>
    </source>
</evidence>
<feature type="compositionally biased region" description="Low complexity" evidence="9">
    <location>
        <begin position="194"/>
        <end position="210"/>
    </location>
</feature>
<evidence type="ECO:0000313" key="13">
    <source>
        <dbReference type="EMBL" id="PWN45418.1"/>
    </source>
</evidence>
<feature type="compositionally biased region" description="Low complexity" evidence="9">
    <location>
        <begin position="723"/>
        <end position="732"/>
    </location>
</feature>
<evidence type="ECO:0008006" key="15">
    <source>
        <dbReference type="Google" id="ProtNLM"/>
    </source>
</evidence>
<feature type="domain" description="Sodium/calcium exchanger membrane region" evidence="11">
    <location>
        <begin position="996"/>
        <end position="1111"/>
    </location>
</feature>
<evidence type="ECO:0000256" key="5">
    <source>
        <dbReference type="ARBA" id="ARBA00022692"/>
    </source>
</evidence>
<feature type="transmembrane region" description="Helical" evidence="10">
    <location>
        <begin position="1392"/>
        <end position="1410"/>
    </location>
</feature>
<feature type="compositionally biased region" description="Basic and acidic residues" evidence="9">
    <location>
        <begin position="467"/>
        <end position="482"/>
    </location>
</feature>
<feature type="compositionally biased region" description="Polar residues" evidence="9">
    <location>
        <begin position="115"/>
        <end position="135"/>
    </location>
</feature>
<evidence type="ECO:0000256" key="6">
    <source>
        <dbReference type="ARBA" id="ARBA00022989"/>
    </source>
</evidence>
<dbReference type="FunFam" id="1.20.1420.30:FF:000014">
    <property type="entry name" value="Cation/H+ exchanger protein 2"/>
    <property type="match status" value="1"/>
</dbReference>
<keyword evidence="5 10" id="KW-0812">Transmembrane</keyword>
<feature type="compositionally biased region" description="Low complexity" evidence="9">
    <location>
        <begin position="70"/>
        <end position="88"/>
    </location>
</feature>
<dbReference type="FunCoup" id="A0A316W8I1">
    <property type="interactions" value="89"/>
</dbReference>
<evidence type="ECO:0000256" key="7">
    <source>
        <dbReference type="ARBA" id="ARBA00023065"/>
    </source>
</evidence>
<feature type="region of interest" description="Disordered" evidence="9">
    <location>
        <begin position="1"/>
        <end position="526"/>
    </location>
</feature>
<sequence>MSSSQGGVEGRKSNNSRRSVSVATANSASGSVVGHDESENSLSTTPTQSQHKHTPNQAQLRDASVNTWRNSGESGGQNSSQSSDSQGNTLGRSQPAPRPALTATPRSASARYPSVQGSLNTGTTPRSAARSTSYAPSDLETGSALSASEYDSDEGSILASNANRSTQDSGAQSLHAAQRSSSTTTTARGRGDTVRAVSSKAGVSSSMSRATGASQSTNRGGSRRTSVADKGRRSSVARGGGRSDDEDNRFGPLDDEDDEVQPYDRGEELVRRRAKARKKLEKQKQKAAEQGRTRQQQQQTPSSPRIRSGSIAAIGGGLRSPQPDGGAVTREGRPMHISIPTPGSEISSGLLSPGTAPSSAAPPTASPGGSRHTSGASGHQAYPSPHSHIMRSGLPVTSPDVHSARRSSANFSVSTTRAPTTGAPARDVFSDSNRAQSEAGAGSIAGSVVEGSSEDGDIGQAEEDDHEEGRDTLGGLVKERETQVQAVRNSTGVDIQEATPEDGDSGDLDDDANGDDDGDSSGGDVEYTLKDRQDAINIEHPFGLPIWKPALYKKSRTVTRNAEDALHSMPSAAAERHLLPGNIIWTVFFGSWLSVLCILLSFVLAAVPLGGRRYARVLWELGCYLIWPFGKYVEVDVGPNSGERGTIFGDADQDAANDEEGDATFENAFTPVAARFPHDHEHHTVPFNSRAGPRSASSRSFADEQNTLKQRPDLQQRQDRTGSSSSIEASSSRQGVEDAATATRANFTEAATETSPLKGKRRASDTAQSADYGAVGDAGLESGSEVKDERERIVEERRLYEYVHDANGNDIGRSRRLGGTIAYGVFFWIALAPVLGLVCLSLWGVVFTIPMAKLTWVLLKNLATQPLALHFRSAPGIALAAGLNDDDAQSSSAGSEQLQNGFLKPLQPGQFAPRHRVVRKEGGALEPVRRSKILLCTYRAMGLQYYKYTVGGVNILFINTLPFVILTILDFFFVEDYVHRHHIETGFLAFISSQGALFVLALGSVLPLSYFIGMAVASISAQSSIGMGAVINATFGSIVEIILYAIALTQDKARLVEGSLVGSILAGVLLMPGLSMCSGATRRKEQRFNARSAGVTSTMLIMAIIGILTPTLFYQIYGTFQLTCNGCPVGAPPGDTWTCKQCFYEHVPPASDPFYQRDVKGLMYTCTVVLVLSYGIGLWFSLRTHASQIWQNPNPVPAVGATPVHQHAGAVHTGAGSNAISIPSAQRASIYKRILQPVGQLLPTHGQQSAYPVSAPAHGQQHRPHSQAHSQGTGTVRSSRGGAPEGGALPPLQLPESASLTSDDYARAVALTTSAFMQEDERQKQLQNQSRSASGHAPANSATHANQAIPRSALGPTQPRHHSVHDATHDADDAEGGHGGHDAPSWTRNQSMFVLLSCTVLYAIIAEILVDAVDVVLDGAGIDIKLLGITLFALVPNTTEFLNAMSFAMNGNIALSMEIGSAYALQVCLIQIPAMVVFSAWWNRSGEADEQQIFSLIFPRWDVIAIIFSIFLLTYTYTEARSNYYRGSILILSYVVLVSGFVFAPSTGDTEDPGEDLPGPGTLLTNTVHLAAQAVGTHMGPAATLKAWIGSLWAR</sequence>
<dbReference type="InParanoid" id="A0A316W8I1"/>
<feature type="transmembrane region" description="Helical" evidence="10">
    <location>
        <begin position="1025"/>
        <end position="1047"/>
    </location>
</feature>